<evidence type="ECO:0000256" key="5">
    <source>
        <dbReference type="ARBA" id="ARBA00022827"/>
    </source>
</evidence>
<dbReference type="SMART" id="SM01228">
    <property type="entry name" value="GIDA_assoc_3"/>
    <property type="match status" value="1"/>
</dbReference>
<gene>
    <name evidence="7" type="ORF">TSPGSL018_670</name>
</gene>
<evidence type="ECO:0000256" key="1">
    <source>
        <dbReference type="ARBA" id="ARBA00001974"/>
    </source>
</evidence>
<evidence type="ECO:0000259" key="6">
    <source>
        <dbReference type="SMART" id="SM01228"/>
    </source>
</evidence>
<feature type="domain" description="tRNA uridine 5-carboxymethylaminomethyl modification enzyme C-terminal subdomain" evidence="6">
    <location>
        <begin position="238"/>
        <end position="309"/>
    </location>
</feature>
<dbReference type="FunFam" id="1.10.150.570:FF:000001">
    <property type="entry name" value="tRNA uridine 5-carboxymethylaminomethyl modification enzyme MnmG"/>
    <property type="match status" value="1"/>
</dbReference>
<keyword evidence="4" id="KW-0819">tRNA processing</keyword>
<dbReference type="InterPro" id="IPR040131">
    <property type="entry name" value="MnmG_N"/>
</dbReference>
<dbReference type="Gene3D" id="3.50.50.60">
    <property type="entry name" value="FAD/NAD(P)-binding domain"/>
    <property type="match status" value="1"/>
</dbReference>
<keyword evidence="3" id="KW-0285">Flavoprotein</keyword>
<comment type="similarity">
    <text evidence="2">Belongs to the MnmG family.</text>
</comment>
<dbReference type="InterPro" id="IPR047001">
    <property type="entry name" value="MnmG_C_subdom"/>
</dbReference>
<dbReference type="SUPFAM" id="SSF51905">
    <property type="entry name" value="FAD/NAD(P)-binding domain"/>
    <property type="match status" value="1"/>
</dbReference>
<organism evidence="7">
    <name type="scientific">Tetraselmis sp. GSL018</name>
    <dbReference type="NCBI Taxonomy" id="582737"/>
    <lineage>
        <taxon>Eukaryota</taxon>
        <taxon>Viridiplantae</taxon>
        <taxon>Chlorophyta</taxon>
        <taxon>core chlorophytes</taxon>
        <taxon>Chlorodendrophyceae</taxon>
        <taxon>Chlorodendrales</taxon>
        <taxon>Chlorodendraceae</taxon>
        <taxon>Tetraselmis</taxon>
    </lineage>
</organism>
<dbReference type="AlphaFoldDB" id="A0A061SND0"/>
<protein>
    <submittedName>
        <fullName evidence="7">Trna uridine 5-carboxymethylaminomethyl modification protein</fullName>
    </submittedName>
</protein>
<dbReference type="InterPro" id="IPR049312">
    <property type="entry name" value="GIDA_C_N"/>
</dbReference>
<dbReference type="Pfam" id="PF21680">
    <property type="entry name" value="GIDA_C_1st"/>
    <property type="match status" value="1"/>
</dbReference>
<dbReference type="Pfam" id="PF13932">
    <property type="entry name" value="SAM_GIDA_C"/>
    <property type="match status" value="1"/>
</dbReference>
<dbReference type="PANTHER" id="PTHR11806:SF0">
    <property type="entry name" value="PROTEIN MTO1 HOMOLOG, MITOCHONDRIAL"/>
    <property type="match status" value="1"/>
</dbReference>
<dbReference type="GO" id="GO:0005739">
    <property type="term" value="C:mitochondrion"/>
    <property type="evidence" value="ECO:0007669"/>
    <property type="project" value="GOC"/>
</dbReference>
<evidence type="ECO:0000256" key="2">
    <source>
        <dbReference type="ARBA" id="ARBA00007653"/>
    </source>
</evidence>
<dbReference type="InterPro" id="IPR044920">
    <property type="entry name" value="MnmG_C_subdom_sf"/>
</dbReference>
<reference evidence="7" key="1">
    <citation type="submission" date="2014-05" db="EMBL/GenBank/DDBJ databases">
        <title>The transcriptome of the halophilic microalga Tetraselmis sp. GSL018 isolated from the Great Salt Lake, Utah.</title>
        <authorList>
            <person name="Jinkerson R.E."/>
            <person name="D'Adamo S."/>
            <person name="Posewitz M.C."/>
        </authorList>
    </citation>
    <scope>NUCLEOTIDE SEQUENCE</scope>
    <source>
        <strain evidence="7">GSL018</strain>
    </source>
</reference>
<comment type="cofactor">
    <cofactor evidence="1">
        <name>FAD</name>
        <dbReference type="ChEBI" id="CHEBI:57692"/>
    </cofactor>
</comment>
<keyword evidence="5" id="KW-0274">FAD</keyword>
<dbReference type="Gene3D" id="1.10.150.570">
    <property type="entry name" value="GidA associated domain, C-terminal subdomain"/>
    <property type="match status" value="1"/>
</dbReference>
<dbReference type="Pfam" id="PF01134">
    <property type="entry name" value="GIDA"/>
    <property type="match status" value="1"/>
</dbReference>
<evidence type="ECO:0000313" key="7">
    <source>
        <dbReference type="EMBL" id="JAC84569.1"/>
    </source>
</evidence>
<sequence length="327" mass="35559">MEPEDQEALLRTVPGLEGARMLVPGYAVEYDYVDPRELFPSLETKRIAGLYLAGQINGTTGYEEAAAQGIVAGANAASPDDPLRLSRADSYIGVLIDDLVTRGTSEPYRMLSARAEFRLLLRPDNADLRLTPIGMRLGLIGEERAEAFLERRSAVEAWGAALRHTVMSAHAWNRCGFAVSQDGSLLSAAQMMARKGATIERVAAAAADHGASGASELLTLVNSDSLRSSAAATSLNDCYYAPFLERQAKDVEELRRDEEMALPRDLDYESLPSLSMEDQEKLSAARPQTFADASRIPGVTPSALIVLLKYVSKQRRPNAARSRDRSA</sequence>
<proteinExistence type="inferred from homology"/>
<dbReference type="InterPro" id="IPR036188">
    <property type="entry name" value="FAD/NAD-bd_sf"/>
</dbReference>
<dbReference type="PROSITE" id="PS01281">
    <property type="entry name" value="GIDA_2"/>
    <property type="match status" value="1"/>
</dbReference>
<dbReference type="FunFam" id="3.50.50.60:FF:000094">
    <property type="entry name" value="tRNA uridine 5-carboxymethylaminomethyl modification enzyme MnmG"/>
    <property type="match status" value="1"/>
</dbReference>
<evidence type="ECO:0000256" key="3">
    <source>
        <dbReference type="ARBA" id="ARBA00022630"/>
    </source>
</evidence>
<dbReference type="GO" id="GO:0030488">
    <property type="term" value="P:tRNA methylation"/>
    <property type="evidence" value="ECO:0007669"/>
    <property type="project" value="TreeGrafter"/>
</dbReference>
<accession>A0A061SND0</accession>
<dbReference type="GO" id="GO:0050660">
    <property type="term" value="F:flavin adenine dinucleotide binding"/>
    <property type="evidence" value="ECO:0007669"/>
    <property type="project" value="InterPro"/>
</dbReference>
<dbReference type="InterPro" id="IPR026904">
    <property type="entry name" value="MnmG_C"/>
</dbReference>
<dbReference type="PANTHER" id="PTHR11806">
    <property type="entry name" value="GLUCOSE INHIBITED DIVISION PROTEIN A"/>
    <property type="match status" value="1"/>
</dbReference>
<name>A0A061SND0_9CHLO</name>
<evidence type="ECO:0000256" key="4">
    <source>
        <dbReference type="ARBA" id="ARBA00022694"/>
    </source>
</evidence>
<dbReference type="InterPro" id="IPR002218">
    <property type="entry name" value="MnmG-rel"/>
</dbReference>
<dbReference type="GO" id="GO:0070899">
    <property type="term" value="P:mitochondrial tRNA wobble uridine modification"/>
    <property type="evidence" value="ECO:0007669"/>
    <property type="project" value="UniProtKB-ARBA"/>
</dbReference>
<dbReference type="EMBL" id="GBEZ01000309">
    <property type="protein sequence ID" value="JAC84569.1"/>
    <property type="molecule type" value="Transcribed_RNA"/>
</dbReference>
<dbReference type="InterPro" id="IPR020595">
    <property type="entry name" value="MnmG-rel_CS"/>
</dbReference>